<protein>
    <submittedName>
        <fullName evidence="1">Uncharacterized protein</fullName>
    </submittedName>
</protein>
<sequence>MHIPVSFFPSLIYMKKDNDTIEMENFTYDKHGEGWLQHCPHSIPLASPQPMTCFQFSGPQTAFKYKKK</sequence>
<dbReference type="AlphaFoldDB" id="A0A2P2P4K1"/>
<evidence type="ECO:0000313" key="1">
    <source>
        <dbReference type="EMBL" id="MBX49650.1"/>
    </source>
</evidence>
<accession>A0A2P2P4K1</accession>
<reference evidence="1" key="1">
    <citation type="submission" date="2018-02" db="EMBL/GenBank/DDBJ databases">
        <title>Rhizophora mucronata_Transcriptome.</title>
        <authorList>
            <person name="Meera S.P."/>
            <person name="Sreeshan A."/>
            <person name="Augustine A."/>
        </authorList>
    </citation>
    <scope>NUCLEOTIDE SEQUENCE</scope>
    <source>
        <tissue evidence="1">Leaf</tissue>
    </source>
</reference>
<dbReference type="EMBL" id="GGEC01069166">
    <property type="protein sequence ID" value="MBX49650.1"/>
    <property type="molecule type" value="Transcribed_RNA"/>
</dbReference>
<organism evidence="1">
    <name type="scientific">Rhizophora mucronata</name>
    <name type="common">Asiatic mangrove</name>
    <dbReference type="NCBI Taxonomy" id="61149"/>
    <lineage>
        <taxon>Eukaryota</taxon>
        <taxon>Viridiplantae</taxon>
        <taxon>Streptophyta</taxon>
        <taxon>Embryophyta</taxon>
        <taxon>Tracheophyta</taxon>
        <taxon>Spermatophyta</taxon>
        <taxon>Magnoliopsida</taxon>
        <taxon>eudicotyledons</taxon>
        <taxon>Gunneridae</taxon>
        <taxon>Pentapetalae</taxon>
        <taxon>rosids</taxon>
        <taxon>fabids</taxon>
        <taxon>Malpighiales</taxon>
        <taxon>Rhizophoraceae</taxon>
        <taxon>Rhizophora</taxon>
    </lineage>
</organism>
<proteinExistence type="predicted"/>
<name>A0A2P2P4K1_RHIMU</name>